<dbReference type="InterPro" id="IPR019906">
    <property type="entry name" value="Ribosomal_uL6_bac-type"/>
</dbReference>
<sequence length="179" mass="19576">MSRVGKYPVIVPNGVTVTVNNNVVTAKGKLGELSYTFDDGHVVAKLEDNKVVVSPLSDSKQARTLWGTTRAQINSMVKGVSEGFKKELELVGVGYKARVEGSHKLVLSLGFSHDVNFEAPKEINLACPSPTQITISGADKQLVGQIAAEIRKYRKPEPYKGKGVKYTGEYVRRKEGKKK</sequence>
<evidence type="ECO:0000313" key="11">
    <source>
        <dbReference type="Proteomes" id="UP000824107"/>
    </source>
</evidence>
<evidence type="ECO:0000256" key="8">
    <source>
        <dbReference type="RuleBase" id="RU003870"/>
    </source>
</evidence>
<proteinExistence type="inferred from homology"/>
<evidence type="ECO:0000313" key="10">
    <source>
        <dbReference type="EMBL" id="HIU54126.1"/>
    </source>
</evidence>
<comment type="function">
    <text evidence="6 8">This protein binds to the 23S rRNA, and is important in its secondary structure. It is located near the subunit interface in the base of the L7/L12 stalk, and near the tRNA binding site of the peptidyltransferase center.</text>
</comment>
<dbReference type="PRINTS" id="PR00059">
    <property type="entry name" value="RIBOSOMALL6"/>
</dbReference>
<dbReference type="PROSITE" id="PS00525">
    <property type="entry name" value="RIBOSOMAL_L6_1"/>
    <property type="match status" value="1"/>
</dbReference>
<protein>
    <recommendedName>
        <fullName evidence="6">Large ribosomal subunit protein uL6</fullName>
    </recommendedName>
</protein>
<comment type="subunit">
    <text evidence="6">Part of the 50S ribosomal subunit.</text>
</comment>
<evidence type="ECO:0000256" key="7">
    <source>
        <dbReference type="RuleBase" id="RU003869"/>
    </source>
</evidence>
<accession>A0A9D1SBL2</accession>
<dbReference type="InterPro" id="IPR020040">
    <property type="entry name" value="Ribosomal_uL6_a/b-dom"/>
</dbReference>
<reference evidence="10" key="1">
    <citation type="submission" date="2020-10" db="EMBL/GenBank/DDBJ databases">
        <authorList>
            <person name="Gilroy R."/>
        </authorList>
    </citation>
    <scope>NUCLEOTIDE SEQUENCE</scope>
    <source>
        <strain evidence="10">ChiW3-316</strain>
    </source>
</reference>
<dbReference type="SUPFAM" id="SSF56053">
    <property type="entry name" value="Ribosomal protein L6"/>
    <property type="match status" value="2"/>
</dbReference>
<reference evidence="10" key="2">
    <citation type="journal article" date="2021" name="PeerJ">
        <title>Extensive microbial diversity within the chicken gut microbiome revealed by metagenomics and culture.</title>
        <authorList>
            <person name="Gilroy R."/>
            <person name="Ravi A."/>
            <person name="Getino M."/>
            <person name="Pursley I."/>
            <person name="Horton D.L."/>
            <person name="Alikhan N.F."/>
            <person name="Baker D."/>
            <person name="Gharbi K."/>
            <person name="Hall N."/>
            <person name="Watson M."/>
            <person name="Adriaenssens E.M."/>
            <person name="Foster-Nyarko E."/>
            <person name="Jarju S."/>
            <person name="Secka A."/>
            <person name="Antonio M."/>
            <person name="Oren A."/>
            <person name="Chaudhuri R.R."/>
            <person name="La Ragione R."/>
            <person name="Hildebrand F."/>
            <person name="Pallen M.J."/>
        </authorList>
    </citation>
    <scope>NUCLEOTIDE SEQUENCE</scope>
    <source>
        <strain evidence="10">ChiW3-316</strain>
    </source>
</reference>
<evidence type="ECO:0000256" key="4">
    <source>
        <dbReference type="ARBA" id="ARBA00022980"/>
    </source>
</evidence>
<comment type="similarity">
    <text evidence="1 6 7">Belongs to the universal ribosomal protein uL6 family.</text>
</comment>
<dbReference type="GO" id="GO:0003735">
    <property type="term" value="F:structural constituent of ribosome"/>
    <property type="evidence" value="ECO:0007669"/>
    <property type="project" value="UniProtKB-UniRule"/>
</dbReference>
<keyword evidence="4 6" id="KW-0689">Ribosomal protein</keyword>
<dbReference type="GO" id="GO:0002181">
    <property type="term" value="P:cytoplasmic translation"/>
    <property type="evidence" value="ECO:0007669"/>
    <property type="project" value="TreeGrafter"/>
</dbReference>
<gene>
    <name evidence="6 10" type="primary">rplF</name>
    <name evidence="10" type="ORF">IAD20_08625</name>
</gene>
<dbReference type="InterPro" id="IPR000702">
    <property type="entry name" value="Ribosomal_uL6-like"/>
</dbReference>
<evidence type="ECO:0000256" key="6">
    <source>
        <dbReference type="HAMAP-Rule" id="MF_01365"/>
    </source>
</evidence>
<dbReference type="AlphaFoldDB" id="A0A9D1SBL2"/>
<evidence type="ECO:0000259" key="9">
    <source>
        <dbReference type="Pfam" id="PF00347"/>
    </source>
</evidence>
<keyword evidence="2 6" id="KW-0699">rRNA-binding</keyword>
<dbReference type="FunFam" id="3.90.930.12:FF:000001">
    <property type="entry name" value="50S ribosomal protein L6"/>
    <property type="match status" value="1"/>
</dbReference>
<keyword evidence="3 6" id="KW-0694">RNA-binding</keyword>
<dbReference type="PIRSF" id="PIRSF002162">
    <property type="entry name" value="Ribosomal_L6"/>
    <property type="match status" value="1"/>
</dbReference>
<dbReference type="InterPro" id="IPR002358">
    <property type="entry name" value="Ribosomal_uL6_CS"/>
</dbReference>
<evidence type="ECO:0000256" key="2">
    <source>
        <dbReference type="ARBA" id="ARBA00022730"/>
    </source>
</evidence>
<evidence type="ECO:0000256" key="1">
    <source>
        <dbReference type="ARBA" id="ARBA00009356"/>
    </source>
</evidence>
<dbReference type="Pfam" id="PF00347">
    <property type="entry name" value="Ribosomal_L6"/>
    <property type="match status" value="2"/>
</dbReference>
<dbReference type="GO" id="GO:0022625">
    <property type="term" value="C:cytosolic large ribosomal subunit"/>
    <property type="evidence" value="ECO:0007669"/>
    <property type="project" value="UniProtKB-UniRule"/>
</dbReference>
<dbReference type="GO" id="GO:0019843">
    <property type="term" value="F:rRNA binding"/>
    <property type="evidence" value="ECO:0007669"/>
    <property type="project" value="UniProtKB-UniRule"/>
</dbReference>
<feature type="domain" description="Large ribosomal subunit protein uL6 alpha-beta" evidence="9">
    <location>
        <begin position="91"/>
        <end position="166"/>
    </location>
</feature>
<name>A0A9D1SBL2_9PROT</name>
<dbReference type="PANTHER" id="PTHR11655:SF14">
    <property type="entry name" value="LARGE RIBOSOMAL SUBUNIT PROTEIN UL6M"/>
    <property type="match status" value="1"/>
</dbReference>
<keyword evidence="5 6" id="KW-0687">Ribonucleoprotein</keyword>
<organism evidence="10 11">
    <name type="scientific">Candidatus Scatocola faecipullorum</name>
    <dbReference type="NCBI Taxonomy" id="2840917"/>
    <lineage>
        <taxon>Bacteria</taxon>
        <taxon>Pseudomonadati</taxon>
        <taxon>Pseudomonadota</taxon>
        <taxon>Alphaproteobacteria</taxon>
        <taxon>Rhodospirillales</taxon>
        <taxon>Rhodospirillaceae</taxon>
        <taxon>Rhodospirillaceae incertae sedis</taxon>
        <taxon>Candidatus Scatocola</taxon>
    </lineage>
</organism>
<dbReference type="Gene3D" id="3.90.930.12">
    <property type="entry name" value="Ribosomal protein L6, alpha-beta domain"/>
    <property type="match status" value="2"/>
</dbReference>
<feature type="domain" description="Large ribosomal subunit protein uL6 alpha-beta" evidence="9">
    <location>
        <begin position="11"/>
        <end position="83"/>
    </location>
</feature>
<evidence type="ECO:0000256" key="5">
    <source>
        <dbReference type="ARBA" id="ARBA00023274"/>
    </source>
</evidence>
<dbReference type="NCBIfam" id="TIGR03654">
    <property type="entry name" value="L6_bact"/>
    <property type="match status" value="1"/>
</dbReference>
<dbReference type="EMBL" id="DVNC01000059">
    <property type="protein sequence ID" value="HIU54126.1"/>
    <property type="molecule type" value="Genomic_DNA"/>
</dbReference>
<comment type="caution">
    <text evidence="10">The sequence shown here is derived from an EMBL/GenBank/DDBJ whole genome shotgun (WGS) entry which is preliminary data.</text>
</comment>
<dbReference type="HAMAP" id="MF_01365_B">
    <property type="entry name" value="Ribosomal_uL6_B"/>
    <property type="match status" value="1"/>
</dbReference>
<dbReference type="InterPro" id="IPR036789">
    <property type="entry name" value="Ribosomal_uL6-like_a/b-dom_sf"/>
</dbReference>
<dbReference type="Proteomes" id="UP000824107">
    <property type="component" value="Unassembled WGS sequence"/>
</dbReference>
<evidence type="ECO:0000256" key="3">
    <source>
        <dbReference type="ARBA" id="ARBA00022884"/>
    </source>
</evidence>
<dbReference type="FunFam" id="3.90.930.12:FF:000002">
    <property type="entry name" value="50S ribosomal protein L6"/>
    <property type="match status" value="1"/>
</dbReference>
<dbReference type="PANTHER" id="PTHR11655">
    <property type="entry name" value="60S/50S RIBOSOMAL PROTEIN L6/L9"/>
    <property type="match status" value="1"/>
</dbReference>